<sequence>MFKFNKTILDGNHEAPPPSNPWPALPDWHTHPAVTVRESVGPSGLPGPQLRLASIWPDGENTSQLKNKSNNGWTEEDETDGIVSLVPLETSAIKSGVAGGRTLGFFCCIYAQTDLGDNGLFWLLRFLLWYLPFVKRQHSSFGTENLGVEQSLTGKG</sequence>
<proteinExistence type="predicted"/>
<dbReference type="Proteomes" id="UP000465112">
    <property type="component" value="Chromosome 11"/>
</dbReference>
<accession>A0A6A5E3S5</accession>
<evidence type="ECO:0000313" key="3">
    <source>
        <dbReference type="Proteomes" id="UP000465112"/>
    </source>
</evidence>
<organism evidence="2 3">
    <name type="scientific">Perca fluviatilis</name>
    <name type="common">European perch</name>
    <dbReference type="NCBI Taxonomy" id="8168"/>
    <lineage>
        <taxon>Eukaryota</taxon>
        <taxon>Metazoa</taxon>
        <taxon>Chordata</taxon>
        <taxon>Craniata</taxon>
        <taxon>Vertebrata</taxon>
        <taxon>Euteleostomi</taxon>
        <taxon>Actinopterygii</taxon>
        <taxon>Neopterygii</taxon>
        <taxon>Teleostei</taxon>
        <taxon>Neoteleostei</taxon>
        <taxon>Acanthomorphata</taxon>
        <taxon>Eupercaria</taxon>
        <taxon>Perciformes</taxon>
        <taxon>Percoidei</taxon>
        <taxon>Percidae</taxon>
        <taxon>Percinae</taxon>
        <taxon>Perca</taxon>
    </lineage>
</organism>
<evidence type="ECO:0000256" key="1">
    <source>
        <dbReference type="SAM" id="MobiDB-lite"/>
    </source>
</evidence>
<feature type="region of interest" description="Disordered" evidence="1">
    <location>
        <begin position="1"/>
        <end position="20"/>
    </location>
</feature>
<dbReference type="AlphaFoldDB" id="A0A6A5E3S5"/>
<name>A0A6A5E3S5_PERFL</name>
<evidence type="ECO:0000313" key="2">
    <source>
        <dbReference type="EMBL" id="KAF1383357.1"/>
    </source>
</evidence>
<gene>
    <name evidence="2" type="ORF">PFLUV_G00131080</name>
</gene>
<reference evidence="2 3" key="1">
    <citation type="submission" date="2019-06" db="EMBL/GenBank/DDBJ databases">
        <title>A chromosome-scale genome assembly of the European perch, Perca fluviatilis.</title>
        <authorList>
            <person name="Roques C."/>
            <person name="Zahm M."/>
            <person name="Cabau C."/>
            <person name="Klopp C."/>
            <person name="Bouchez O."/>
            <person name="Donnadieu C."/>
            <person name="Kuhl H."/>
            <person name="Gislard M."/>
            <person name="Guendouz S."/>
            <person name="Journot L."/>
            <person name="Haffray P."/>
            <person name="Bestin A."/>
            <person name="Morvezen R."/>
            <person name="Feron R."/>
            <person name="Wen M."/>
            <person name="Jouanno E."/>
            <person name="Herpin A."/>
            <person name="Schartl M."/>
            <person name="Postlethwait J."/>
            <person name="Schaerlinger B."/>
            <person name="Chardard D."/>
            <person name="Lecocq T."/>
            <person name="Poncet C."/>
            <person name="Jaffrelo L."/>
            <person name="Lampietro C."/>
            <person name="Guiguen Y."/>
        </authorList>
    </citation>
    <scope>NUCLEOTIDE SEQUENCE [LARGE SCALE GENOMIC DNA]</scope>
    <source>
        <tissue evidence="2">Blood</tissue>
    </source>
</reference>
<protein>
    <submittedName>
        <fullName evidence="2">Uncharacterized protein</fullName>
    </submittedName>
</protein>
<keyword evidence="3" id="KW-1185">Reference proteome</keyword>
<dbReference type="EMBL" id="VHII01000011">
    <property type="protein sequence ID" value="KAF1383357.1"/>
    <property type="molecule type" value="Genomic_DNA"/>
</dbReference>
<comment type="caution">
    <text evidence="2">The sequence shown here is derived from an EMBL/GenBank/DDBJ whole genome shotgun (WGS) entry which is preliminary data.</text>
</comment>